<keyword evidence="6 8" id="KW-0472">Membrane</keyword>
<evidence type="ECO:0000256" key="6">
    <source>
        <dbReference type="ARBA" id="ARBA00023136"/>
    </source>
</evidence>
<evidence type="ECO:0000256" key="7">
    <source>
        <dbReference type="SAM" id="MobiDB-lite"/>
    </source>
</evidence>
<dbReference type="InterPro" id="IPR026961">
    <property type="entry name" value="PGG_dom"/>
</dbReference>
<feature type="transmembrane region" description="Helical" evidence="8">
    <location>
        <begin position="100"/>
        <end position="120"/>
    </location>
</feature>
<evidence type="ECO:0000313" key="10">
    <source>
        <dbReference type="EMBL" id="RVW72867.1"/>
    </source>
</evidence>
<dbReference type="EMBL" id="QGNW01000405">
    <property type="protein sequence ID" value="RVW72867.1"/>
    <property type="molecule type" value="Genomic_DNA"/>
</dbReference>
<evidence type="ECO:0000256" key="1">
    <source>
        <dbReference type="ARBA" id="ARBA00004141"/>
    </source>
</evidence>
<dbReference type="PANTHER" id="PTHR24186">
    <property type="entry name" value="PROTEIN PHOSPHATASE 1 REGULATORY SUBUNIT"/>
    <property type="match status" value="1"/>
</dbReference>
<keyword evidence="4 8" id="KW-1133">Transmembrane helix</keyword>
<keyword evidence="2 8" id="KW-0812">Transmembrane</keyword>
<reference evidence="10 11" key="1">
    <citation type="journal article" date="2018" name="PLoS Genet.">
        <title>Population sequencing reveals clonal diversity and ancestral inbreeding in the grapevine cultivar Chardonnay.</title>
        <authorList>
            <person name="Roach M.J."/>
            <person name="Johnson D.L."/>
            <person name="Bohlmann J."/>
            <person name="van Vuuren H.J."/>
            <person name="Jones S.J."/>
            <person name="Pretorius I.S."/>
            <person name="Schmidt S.A."/>
            <person name="Borneman A.R."/>
        </authorList>
    </citation>
    <scope>NUCLEOTIDE SEQUENCE [LARGE SCALE GENOMIC DNA]</scope>
    <source>
        <strain evidence="11">cv. Chardonnay</strain>
        <tissue evidence="10">Leaf</tissue>
    </source>
</reference>
<comment type="caution">
    <text evidence="10">The sequence shown here is derived from an EMBL/GenBank/DDBJ whole genome shotgun (WGS) entry which is preliminary data.</text>
</comment>
<dbReference type="AlphaFoldDB" id="A0A438GKZ4"/>
<feature type="region of interest" description="Disordered" evidence="7">
    <location>
        <begin position="1"/>
        <end position="22"/>
    </location>
</feature>
<dbReference type="Proteomes" id="UP000288805">
    <property type="component" value="Unassembled WGS sequence"/>
</dbReference>
<gene>
    <name evidence="10" type="ORF">CK203_057206</name>
</gene>
<accession>A0A438GKZ4</accession>
<keyword evidence="3" id="KW-0677">Repeat</keyword>
<evidence type="ECO:0000256" key="3">
    <source>
        <dbReference type="ARBA" id="ARBA00022737"/>
    </source>
</evidence>
<feature type="transmembrane region" description="Helical" evidence="8">
    <location>
        <begin position="141"/>
        <end position="164"/>
    </location>
</feature>
<protein>
    <recommendedName>
        <fullName evidence="9">PGG domain-containing protein</fullName>
    </recommendedName>
</protein>
<sequence length="172" mass="18682">MRPLGSPEIKEGSGSSESKESEEIYEIKRTIKSHMIVAALIATITFAAGFTLPGGYIQNESNNQGMAVLSLPTNGTKGKDRDMAIAVRDSFKNFVLHDSIAMRLSICAIVRGIVGGVITLKIDIKIVVAVDDRVAKLPTELALWAIVVVMSLTWLPDGLLPGLYPKPFLLWM</sequence>
<name>A0A438GKZ4_VITVI</name>
<feature type="domain" description="PGG" evidence="9">
    <location>
        <begin position="27"/>
        <end position="115"/>
    </location>
</feature>
<dbReference type="Pfam" id="PF13962">
    <property type="entry name" value="PGG"/>
    <property type="match status" value="1"/>
</dbReference>
<organism evidence="10 11">
    <name type="scientific">Vitis vinifera</name>
    <name type="common">Grape</name>
    <dbReference type="NCBI Taxonomy" id="29760"/>
    <lineage>
        <taxon>Eukaryota</taxon>
        <taxon>Viridiplantae</taxon>
        <taxon>Streptophyta</taxon>
        <taxon>Embryophyta</taxon>
        <taxon>Tracheophyta</taxon>
        <taxon>Spermatophyta</taxon>
        <taxon>Magnoliopsida</taxon>
        <taxon>eudicotyledons</taxon>
        <taxon>Gunneridae</taxon>
        <taxon>Pentapetalae</taxon>
        <taxon>rosids</taxon>
        <taxon>Vitales</taxon>
        <taxon>Vitaceae</taxon>
        <taxon>Viteae</taxon>
        <taxon>Vitis</taxon>
    </lineage>
</organism>
<keyword evidence="5" id="KW-0040">ANK repeat</keyword>
<dbReference type="PANTHER" id="PTHR24186:SF53">
    <property type="entry name" value="PGG DOMAIN-CONTAINING PROTEIN"/>
    <property type="match status" value="1"/>
</dbReference>
<comment type="subcellular location">
    <subcellularLocation>
        <location evidence="1">Membrane</location>
        <topology evidence="1">Multi-pass membrane protein</topology>
    </subcellularLocation>
</comment>
<dbReference type="GO" id="GO:0016020">
    <property type="term" value="C:membrane"/>
    <property type="evidence" value="ECO:0007669"/>
    <property type="project" value="UniProtKB-SubCell"/>
</dbReference>
<evidence type="ECO:0000313" key="11">
    <source>
        <dbReference type="Proteomes" id="UP000288805"/>
    </source>
</evidence>
<evidence type="ECO:0000259" key="9">
    <source>
        <dbReference type="Pfam" id="PF13962"/>
    </source>
</evidence>
<proteinExistence type="predicted"/>
<evidence type="ECO:0000256" key="4">
    <source>
        <dbReference type="ARBA" id="ARBA00022989"/>
    </source>
</evidence>
<evidence type="ECO:0000256" key="5">
    <source>
        <dbReference type="ARBA" id="ARBA00023043"/>
    </source>
</evidence>
<evidence type="ECO:0000256" key="8">
    <source>
        <dbReference type="SAM" id="Phobius"/>
    </source>
</evidence>
<evidence type="ECO:0000256" key="2">
    <source>
        <dbReference type="ARBA" id="ARBA00022692"/>
    </source>
</evidence>
<feature type="transmembrane region" description="Helical" evidence="8">
    <location>
        <begin position="35"/>
        <end position="57"/>
    </location>
</feature>